<keyword evidence="5" id="KW-1185">Reference proteome</keyword>
<dbReference type="InterPro" id="IPR003690">
    <property type="entry name" value="MTERF"/>
</dbReference>
<evidence type="ECO:0000256" key="3">
    <source>
        <dbReference type="ARBA" id="ARBA00022946"/>
    </source>
</evidence>
<dbReference type="EMBL" id="CAJHUC010002686">
    <property type="protein sequence ID" value="CAD7704189.1"/>
    <property type="molecule type" value="Genomic_DNA"/>
</dbReference>
<comment type="caution">
    <text evidence="4">The sequence shown here is derived from an EMBL/GenBank/DDBJ whole genome shotgun (WGS) entry which is preliminary data.</text>
</comment>
<gene>
    <name evidence="4" type="ORF">OSTQU699_LOCUS9546</name>
</gene>
<dbReference type="Gene3D" id="1.25.70.10">
    <property type="entry name" value="Transcription termination factor 3, mitochondrial"/>
    <property type="match status" value="1"/>
</dbReference>
<evidence type="ECO:0000256" key="1">
    <source>
        <dbReference type="ARBA" id="ARBA00007692"/>
    </source>
</evidence>
<dbReference type="OrthoDB" id="509332at2759"/>
<dbReference type="Pfam" id="PF02536">
    <property type="entry name" value="mTERF"/>
    <property type="match status" value="1"/>
</dbReference>
<evidence type="ECO:0000256" key="2">
    <source>
        <dbReference type="ARBA" id="ARBA00022472"/>
    </source>
</evidence>
<dbReference type="InterPro" id="IPR038538">
    <property type="entry name" value="MTERF_sf"/>
</dbReference>
<dbReference type="AlphaFoldDB" id="A0A8S1J903"/>
<organism evidence="4 5">
    <name type="scientific">Ostreobium quekettii</name>
    <dbReference type="NCBI Taxonomy" id="121088"/>
    <lineage>
        <taxon>Eukaryota</taxon>
        <taxon>Viridiplantae</taxon>
        <taxon>Chlorophyta</taxon>
        <taxon>core chlorophytes</taxon>
        <taxon>Ulvophyceae</taxon>
        <taxon>TCBD clade</taxon>
        <taxon>Bryopsidales</taxon>
        <taxon>Ostreobineae</taxon>
        <taxon>Ostreobiaceae</taxon>
        <taxon>Ostreobium</taxon>
    </lineage>
</organism>
<proteinExistence type="inferred from homology"/>
<dbReference type="PANTHER" id="PTHR13068">
    <property type="entry name" value="CGI-12 PROTEIN-RELATED"/>
    <property type="match status" value="1"/>
</dbReference>
<evidence type="ECO:0000313" key="4">
    <source>
        <dbReference type="EMBL" id="CAD7704189.1"/>
    </source>
</evidence>
<evidence type="ECO:0000313" key="5">
    <source>
        <dbReference type="Proteomes" id="UP000708148"/>
    </source>
</evidence>
<keyword evidence="2" id="KW-0806">Transcription termination</keyword>
<dbReference type="SMART" id="SM00733">
    <property type="entry name" value="Mterf"/>
    <property type="match status" value="9"/>
</dbReference>
<dbReference type="Proteomes" id="UP000708148">
    <property type="component" value="Unassembled WGS sequence"/>
</dbReference>
<protein>
    <submittedName>
        <fullName evidence="4">Uncharacterized protein</fullName>
    </submittedName>
</protein>
<keyword evidence="2" id="KW-0805">Transcription regulation</keyword>
<name>A0A8S1J903_9CHLO</name>
<dbReference type="PANTHER" id="PTHR13068:SF228">
    <property type="match status" value="1"/>
</dbReference>
<keyword evidence="2" id="KW-0804">Transcription</keyword>
<reference evidence="4" key="1">
    <citation type="submission" date="2020-12" db="EMBL/GenBank/DDBJ databases">
        <authorList>
            <person name="Iha C."/>
        </authorList>
    </citation>
    <scope>NUCLEOTIDE SEQUENCE</scope>
</reference>
<dbReference type="GO" id="GO:0003676">
    <property type="term" value="F:nucleic acid binding"/>
    <property type="evidence" value="ECO:0007669"/>
    <property type="project" value="InterPro"/>
</dbReference>
<dbReference type="GO" id="GO:0006353">
    <property type="term" value="P:DNA-templated transcription termination"/>
    <property type="evidence" value="ECO:0007669"/>
    <property type="project" value="UniProtKB-KW"/>
</dbReference>
<comment type="similarity">
    <text evidence="1">Belongs to the mTERF family.</text>
</comment>
<keyword evidence="3" id="KW-0809">Transit peptide</keyword>
<sequence>MWSGLSVSRLAQQSCSLSLLHDAYKWQAGHNLLSTVWRTIYGISSCQSCQHQLANVWNGAQKEQQAMLCSWQSCRAMATAAAEKTSAKKHQSENTPIGSKEFAWARTIERYSITEGQVEVVEQLSYELQVSECRIARVLAKKAPRVLQLSVDDVIIPKIGFLRRLGMSTMGIERVVLKWPEFLLTDFNQDIKTNFCLNYLVQQLGVRKDRLPVIVRKRPVLLWMTERTAVQKVMYLQGLGLSRIQIGYMLDRAPSIFACDLEGRLKPFVEYLLHDLKVTDAKVAHILLREPSLPGKSFGSSILPCIELLRGLDLSLEAIGTMVAQEPEILAWSVEKKLQPMRNYLMKELKMPSQAVGKVFGGRPQVLTHSIHHDVAPRIRQLLGCGWRRGEIGKLVAGIPSIMTFSPGDGTLVKMKFLCKVARRSVAELVAFPQYMKLPFKDVILPRVTYLLQIELASVAFELPMDELFVPSHNTYIAEVAGRTREEYDEYRHNLEKNKVAQNWLQEEAALNVPFEQG</sequence>
<accession>A0A8S1J903</accession>